<dbReference type="InterPro" id="IPR006553">
    <property type="entry name" value="Leu-rich_rpt_Cys-con_subtyp"/>
</dbReference>
<dbReference type="Gene3D" id="3.80.10.10">
    <property type="entry name" value="Ribonuclease Inhibitor"/>
    <property type="match status" value="2"/>
</dbReference>
<dbReference type="InterPro" id="IPR001810">
    <property type="entry name" value="F-box_dom"/>
</dbReference>
<dbReference type="CDD" id="cd22164">
    <property type="entry name" value="F-box_AtSKIP19-like"/>
    <property type="match status" value="1"/>
</dbReference>
<dbReference type="PANTHER" id="PTHR38926:SF82">
    <property type="entry name" value="F-BOX DOMAIN-CONTAINING PROTEIN"/>
    <property type="match status" value="1"/>
</dbReference>
<keyword evidence="4" id="KW-1185">Reference proteome</keyword>
<dbReference type="SUPFAM" id="SSF52047">
    <property type="entry name" value="RNI-like"/>
    <property type="match status" value="1"/>
</dbReference>
<dbReference type="Proteomes" id="UP001632038">
    <property type="component" value="Unassembled WGS sequence"/>
</dbReference>
<dbReference type="EMBL" id="JAVIJP010000088">
    <property type="protein sequence ID" value="KAL3616606.1"/>
    <property type="molecule type" value="Genomic_DNA"/>
</dbReference>
<evidence type="ECO:0000313" key="3">
    <source>
        <dbReference type="EMBL" id="KAL3643715.1"/>
    </source>
</evidence>
<sequence length="255" mass="28813">MADCSSSAPPPWIELPTDVTANILQRFCALEILESAEKVCSTWRTVCKDPAIWRVIDIENSGDGLRTPHHCEILCRRAVDRSLGELIDIDILYFGTDDLLLYISERSSHLKSLKLAFCHGISGKGLTKSVSKFPEMEELHLYYMPHITARDIEAIGICCSTLKSFTFYDPGGSRIPNVDDNYALSIAKNMPNLCYLSLFGNGLSDQGLRAILDGCPRLESLDLRRCSMLELRDDLKKRCNEQIKHMRYPFDSETE</sequence>
<evidence type="ECO:0000259" key="1">
    <source>
        <dbReference type="PROSITE" id="PS50181"/>
    </source>
</evidence>
<dbReference type="SMART" id="SM00367">
    <property type="entry name" value="LRR_CC"/>
    <property type="match status" value="4"/>
</dbReference>
<dbReference type="EMBL" id="JAVIJP010000016">
    <property type="protein sequence ID" value="KAL3643715.1"/>
    <property type="molecule type" value="Genomic_DNA"/>
</dbReference>
<dbReference type="InterPro" id="IPR001611">
    <property type="entry name" value="Leu-rich_rpt"/>
</dbReference>
<protein>
    <recommendedName>
        <fullName evidence="1">F-box domain-containing protein</fullName>
    </recommendedName>
</protein>
<dbReference type="Gene3D" id="1.20.1280.50">
    <property type="match status" value="1"/>
</dbReference>
<dbReference type="AlphaFoldDB" id="A0ABD3DN81"/>
<evidence type="ECO:0000313" key="4">
    <source>
        <dbReference type="Proteomes" id="UP001632038"/>
    </source>
</evidence>
<comment type="caution">
    <text evidence="3">The sequence shown here is derived from an EMBL/GenBank/DDBJ whole genome shotgun (WGS) entry which is preliminary data.</text>
</comment>
<name>A0ABD3DN81_9LAMI</name>
<accession>A0ABD3DN81</accession>
<reference evidence="3" key="2">
    <citation type="submission" date="2024-11" db="EMBL/GenBank/DDBJ databases">
        <authorList>
            <person name="Burger M."/>
            <person name="Chory J."/>
        </authorList>
    </citation>
    <scope>NUCLEOTIDE SEQUENCE</scope>
    <source>
        <strain evidence="3">Tecolote</strain>
        <tissue evidence="3">Flower</tissue>
    </source>
</reference>
<dbReference type="Pfam" id="PF13516">
    <property type="entry name" value="LRR_6"/>
    <property type="match status" value="2"/>
</dbReference>
<proteinExistence type="predicted"/>
<gene>
    <name evidence="3" type="ORF">CASFOL_014530</name>
    <name evidence="2" type="ORF">CASFOL_039537</name>
</gene>
<dbReference type="InterPro" id="IPR032675">
    <property type="entry name" value="LRR_dom_sf"/>
</dbReference>
<dbReference type="PANTHER" id="PTHR38926">
    <property type="entry name" value="F-BOX DOMAIN CONTAINING PROTEIN, EXPRESSED"/>
    <property type="match status" value="1"/>
</dbReference>
<evidence type="ECO:0000313" key="2">
    <source>
        <dbReference type="EMBL" id="KAL3616606.1"/>
    </source>
</evidence>
<organism evidence="3 4">
    <name type="scientific">Castilleja foliolosa</name>
    <dbReference type="NCBI Taxonomy" id="1961234"/>
    <lineage>
        <taxon>Eukaryota</taxon>
        <taxon>Viridiplantae</taxon>
        <taxon>Streptophyta</taxon>
        <taxon>Embryophyta</taxon>
        <taxon>Tracheophyta</taxon>
        <taxon>Spermatophyta</taxon>
        <taxon>Magnoliopsida</taxon>
        <taxon>eudicotyledons</taxon>
        <taxon>Gunneridae</taxon>
        <taxon>Pentapetalae</taxon>
        <taxon>asterids</taxon>
        <taxon>lamiids</taxon>
        <taxon>Lamiales</taxon>
        <taxon>Orobanchaceae</taxon>
        <taxon>Pedicularideae</taxon>
        <taxon>Castillejinae</taxon>
        <taxon>Castilleja</taxon>
    </lineage>
</organism>
<reference evidence="2 4" key="1">
    <citation type="journal article" date="2024" name="IScience">
        <title>Strigolactones Initiate the Formation of Haustorium-like Structures in Castilleja.</title>
        <authorList>
            <person name="Buerger M."/>
            <person name="Peterson D."/>
            <person name="Chory J."/>
        </authorList>
    </citation>
    <scope>NUCLEOTIDE SEQUENCE [LARGE SCALE GENOMIC DNA]</scope>
    <source>
        <strain evidence="2">Tecolote</strain>
        <tissue evidence="2">Flower</tissue>
    </source>
</reference>
<dbReference type="PROSITE" id="PS50181">
    <property type="entry name" value="FBOX"/>
    <property type="match status" value="1"/>
</dbReference>
<dbReference type="Pfam" id="PF12937">
    <property type="entry name" value="F-box-like"/>
    <property type="match status" value="1"/>
</dbReference>
<feature type="domain" description="F-box" evidence="1">
    <location>
        <begin position="9"/>
        <end position="56"/>
    </location>
</feature>